<keyword evidence="13" id="KW-0539">Nucleus</keyword>
<keyword evidence="12" id="KW-0804">Transcription</keyword>
<evidence type="ECO:0000256" key="15">
    <source>
        <dbReference type="ARBA" id="ARBA00048017"/>
    </source>
</evidence>
<evidence type="ECO:0000259" key="19">
    <source>
        <dbReference type="PROSITE" id="PS50135"/>
    </source>
</evidence>
<dbReference type="GO" id="GO:0000123">
    <property type="term" value="C:histone acetyltransferase complex"/>
    <property type="evidence" value="ECO:0007669"/>
    <property type="project" value="TreeGrafter"/>
</dbReference>
<dbReference type="SMART" id="SM00291">
    <property type="entry name" value="ZnF_ZZ"/>
    <property type="match status" value="2"/>
</dbReference>
<feature type="compositionally biased region" description="Polar residues" evidence="17">
    <location>
        <begin position="1041"/>
        <end position="1051"/>
    </location>
</feature>
<evidence type="ECO:0000259" key="20">
    <source>
        <dbReference type="PROSITE" id="PS51727"/>
    </source>
</evidence>
<keyword evidence="10" id="KW-0805">Transcription regulation</keyword>
<feature type="domain" description="TAZ-type" evidence="18">
    <location>
        <begin position="1732"/>
        <end position="1815"/>
    </location>
</feature>
<keyword evidence="9" id="KW-0156">Chromatin regulator</keyword>
<dbReference type="InterPro" id="IPR031162">
    <property type="entry name" value="CBP_P300_HAT"/>
</dbReference>
<keyword evidence="5" id="KW-0479">Metal-binding</keyword>
<dbReference type="Gene3D" id="3.30.60.90">
    <property type="match status" value="2"/>
</dbReference>
<evidence type="ECO:0000256" key="8">
    <source>
        <dbReference type="ARBA" id="ARBA00022833"/>
    </source>
</evidence>
<dbReference type="PROSITE" id="PS01357">
    <property type="entry name" value="ZF_ZZ_1"/>
    <property type="match status" value="1"/>
</dbReference>
<dbReference type="InterPro" id="IPR019786">
    <property type="entry name" value="Zinc_finger_PHD-type_CS"/>
</dbReference>
<evidence type="ECO:0000256" key="6">
    <source>
        <dbReference type="ARBA" id="ARBA00022737"/>
    </source>
</evidence>
<dbReference type="GO" id="GO:0005667">
    <property type="term" value="C:transcription regulator complex"/>
    <property type="evidence" value="ECO:0007669"/>
    <property type="project" value="TreeGrafter"/>
</dbReference>
<dbReference type="GO" id="GO:0003713">
    <property type="term" value="F:transcription coactivator activity"/>
    <property type="evidence" value="ECO:0007669"/>
    <property type="project" value="TreeGrafter"/>
</dbReference>
<feature type="domain" description="ZZ-type" evidence="19">
    <location>
        <begin position="1673"/>
        <end position="1731"/>
    </location>
</feature>
<dbReference type="PROSITE" id="PS50134">
    <property type="entry name" value="ZF_TAZ"/>
    <property type="match status" value="2"/>
</dbReference>
<keyword evidence="7 16" id="KW-0863">Zinc-finger</keyword>
<dbReference type="Proteomes" id="UP001327560">
    <property type="component" value="Chromosome 1"/>
</dbReference>
<evidence type="ECO:0000256" key="9">
    <source>
        <dbReference type="ARBA" id="ARBA00022853"/>
    </source>
</evidence>
<dbReference type="GO" id="GO:0005634">
    <property type="term" value="C:nucleus"/>
    <property type="evidence" value="ECO:0007669"/>
    <property type="project" value="UniProtKB-SubCell"/>
</dbReference>
<dbReference type="EMBL" id="CP136890">
    <property type="protein sequence ID" value="WOK94393.1"/>
    <property type="molecule type" value="Genomic_DNA"/>
</dbReference>
<reference evidence="21 22" key="1">
    <citation type="submission" date="2023-10" db="EMBL/GenBank/DDBJ databases">
        <title>Chromosome-scale genome assembly provides insights into flower coloration mechanisms of Canna indica.</title>
        <authorList>
            <person name="Li C."/>
        </authorList>
    </citation>
    <scope>NUCLEOTIDE SEQUENCE [LARGE SCALE GENOMIC DNA]</scope>
    <source>
        <tissue evidence="21">Flower</tissue>
    </source>
</reference>
<dbReference type="Gene3D" id="1.20.1020.10">
    <property type="entry name" value="TAZ domain"/>
    <property type="match status" value="2"/>
</dbReference>
<dbReference type="PROSITE" id="PS01359">
    <property type="entry name" value="ZF_PHD_1"/>
    <property type="match status" value="1"/>
</dbReference>
<accession>A0AAQ3JRW7</accession>
<comment type="catalytic activity">
    <reaction evidence="15">
        <text>L-lysyl-[protein] + acetyl-CoA = N(6)-acetyl-L-lysyl-[protein] + CoA + H(+)</text>
        <dbReference type="Rhea" id="RHEA:45948"/>
        <dbReference type="Rhea" id="RHEA-COMP:9752"/>
        <dbReference type="Rhea" id="RHEA-COMP:10731"/>
        <dbReference type="ChEBI" id="CHEBI:15378"/>
        <dbReference type="ChEBI" id="CHEBI:29969"/>
        <dbReference type="ChEBI" id="CHEBI:57287"/>
        <dbReference type="ChEBI" id="CHEBI:57288"/>
        <dbReference type="ChEBI" id="CHEBI:61930"/>
        <dbReference type="EC" id="2.3.1.48"/>
    </reaction>
</comment>
<evidence type="ECO:0000256" key="14">
    <source>
        <dbReference type="ARBA" id="ARBA00023315"/>
    </source>
</evidence>
<feature type="region of interest" description="Disordered" evidence="17">
    <location>
        <begin position="330"/>
        <end position="371"/>
    </location>
</feature>
<dbReference type="InterPro" id="IPR001965">
    <property type="entry name" value="Znf_PHD"/>
</dbReference>
<comment type="function">
    <text evidence="1">Acetyltransferase enzyme. Acetylates histones, giving a specific tag for transcriptional activation.</text>
</comment>
<feature type="compositionally biased region" description="Polar residues" evidence="17">
    <location>
        <begin position="10"/>
        <end position="27"/>
    </location>
</feature>
<keyword evidence="22" id="KW-1185">Reference proteome</keyword>
<evidence type="ECO:0000256" key="17">
    <source>
        <dbReference type="SAM" id="MobiDB-lite"/>
    </source>
</evidence>
<dbReference type="InterPro" id="IPR035898">
    <property type="entry name" value="TAZ_dom_sf"/>
</dbReference>
<dbReference type="InterPro" id="IPR013178">
    <property type="entry name" value="Histone_AcTrfase_Rtt109/CBP"/>
</dbReference>
<dbReference type="SUPFAM" id="SSF57850">
    <property type="entry name" value="RING/U-box"/>
    <property type="match status" value="2"/>
</dbReference>
<gene>
    <name evidence="21" type="ORF">Cni_G03095</name>
</gene>
<feature type="region of interest" description="Disordered" evidence="17">
    <location>
        <begin position="434"/>
        <end position="462"/>
    </location>
</feature>
<dbReference type="SMART" id="SM00551">
    <property type="entry name" value="ZnF_TAZ"/>
    <property type="match status" value="2"/>
</dbReference>
<comment type="subcellular location">
    <subcellularLocation>
        <location evidence="2">Nucleus</location>
    </subcellularLocation>
</comment>
<feature type="region of interest" description="Disordered" evidence="17">
    <location>
        <begin position="1035"/>
        <end position="1056"/>
    </location>
</feature>
<dbReference type="PANTHER" id="PTHR13808:SF1">
    <property type="entry name" value="HISTONE ACETYLTRANSFERASE"/>
    <property type="match status" value="1"/>
</dbReference>
<keyword evidence="6" id="KW-0677">Repeat</keyword>
<dbReference type="GO" id="GO:0004402">
    <property type="term" value="F:histone acetyltransferase activity"/>
    <property type="evidence" value="ECO:0007669"/>
    <property type="project" value="InterPro"/>
</dbReference>
<protein>
    <recommendedName>
        <fullName evidence="3">histone acetyltransferase</fullName>
        <ecNumber evidence="3">2.3.1.48</ecNumber>
    </recommendedName>
</protein>
<evidence type="ECO:0000256" key="3">
    <source>
        <dbReference type="ARBA" id="ARBA00013184"/>
    </source>
</evidence>
<dbReference type="GO" id="GO:0031490">
    <property type="term" value="F:chromatin DNA binding"/>
    <property type="evidence" value="ECO:0007669"/>
    <property type="project" value="TreeGrafter"/>
</dbReference>
<dbReference type="PROSITE" id="PS51727">
    <property type="entry name" value="CBP_P300_HAT"/>
    <property type="match status" value="1"/>
</dbReference>
<name>A0AAQ3JRW7_9LILI</name>
<evidence type="ECO:0000256" key="2">
    <source>
        <dbReference type="ARBA" id="ARBA00004123"/>
    </source>
</evidence>
<evidence type="ECO:0000256" key="16">
    <source>
        <dbReference type="PROSITE-ProRule" id="PRU00228"/>
    </source>
</evidence>
<feature type="domain" description="ZZ-type" evidence="19">
    <location>
        <begin position="1553"/>
        <end position="1616"/>
    </location>
</feature>
<dbReference type="PROSITE" id="PS50135">
    <property type="entry name" value="ZF_ZZ_2"/>
    <property type="match status" value="2"/>
</dbReference>
<evidence type="ECO:0000256" key="4">
    <source>
        <dbReference type="ARBA" id="ARBA00022679"/>
    </source>
</evidence>
<keyword evidence="14" id="KW-0012">Acyltransferase</keyword>
<dbReference type="GO" id="GO:0045944">
    <property type="term" value="P:positive regulation of transcription by RNA polymerase II"/>
    <property type="evidence" value="ECO:0007669"/>
    <property type="project" value="TreeGrafter"/>
</dbReference>
<dbReference type="InterPro" id="IPR011011">
    <property type="entry name" value="Znf_FYVE_PHD"/>
</dbReference>
<dbReference type="Gene3D" id="3.30.40.10">
    <property type="entry name" value="Zinc/RING finger domain, C3HC4 (zinc finger)"/>
    <property type="match status" value="1"/>
</dbReference>
<proteinExistence type="predicted"/>
<feature type="compositionally biased region" description="Polar residues" evidence="17">
    <location>
        <begin position="436"/>
        <end position="447"/>
    </location>
</feature>
<feature type="compositionally biased region" description="Low complexity" evidence="17">
    <location>
        <begin position="448"/>
        <end position="462"/>
    </location>
</feature>
<feature type="region of interest" description="Disordered" evidence="17">
    <location>
        <begin position="144"/>
        <end position="165"/>
    </location>
</feature>
<evidence type="ECO:0000256" key="11">
    <source>
        <dbReference type="ARBA" id="ARBA00023159"/>
    </source>
</evidence>
<keyword evidence="11" id="KW-0010">Activator</keyword>
<feature type="region of interest" description="Disordered" evidence="17">
    <location>
        <begin position="1"/>
        <end position="27"/>
    </location>
</feature>
<sequence>MNAHAHLPGQISSQMSSQVSGPPQQIGNHLASQMQNLGPRPVHYELQDVRNTMRQKIYNIIQRSRNQPFPDEFVPRILEIVKRLEERIYKDFAPRDEYLNLASEPVENRLFPIIKNLLNQNRQSLSHNSTAPSSVGTMIPTPGILNSGSTNSAASMQPDNPTITASNSAIASQTTANTGNLISTANASNDAGNGGSFNPSFVPSGYQHQSSSYALGSGGSSVMPSVALTNMPRQFSQMIPTPGFNTQSASSEFPNGAGFSSSDTTVAHQPVQQKKYVANQTNGGQIGAGIRSSVLHKGSPYGFSNGIANGTRGLIGNNMQLGRPTASEGFLGPASFANPPRPLHNNSDQQHHQSRIPTSLSQQMSSMSDDGYTVKTTDMTCSGPDSSGISAMTNMHSVDLLPSRTNSGLLNHHARLQSMRLPSDIRSQLLDRSEKLSYQSSQSTSEHLLQSQQHAQQSPQQLNQSYAQFVHNQHQLLQRHQQSIQNQQLMTKADSLTKSSMTSHFGEQLMPGNANAPYSESLIQSSVPQVQLPELQTQFQQNSSAEDHAKSTQCFGQLPSSQDLHVLVSEGSQPSLNAHLQSDGFPDKYGHLSVGSRAEESLQFQWQHQPLQTQMSDKFSSQQLQEKLERPIGKDEAQRGDLSAREVDSGYEDSIKKQNYLKQMRWLLFLHHARRCPAPKGLCKEVNCLKAQELVMHMDICNSMQCKFPRCSQSRKLLGHISNCQSADCPVCIPVRNRISANYKTCADGMRKGAMPTENSGRQSVLQTKHVNTQHISNYETCSRALSDTGAATEIKTVADGMRKDVIPTESFECRQPVTMNIKVQDISNSKTCAHTLSDTGIVTEIKTIADGTKRDTMLTEDYEETQSAAKHMKVQHIPNYKTCAQFLSDTSVATETKRVDGLRKHNMSTENSEERQSVTKRMKVQHLSPFSPKNDSSLVGVPSGNQLSGFQEADSLDCKQTNMEISVKTEVIVKTDEPSGSRQGKVPLFGSDSNGAMSLQSCEKDAIVSTSINSHVKREGILVDNVLDRSVSDIKKDADPSSTDQVTGSKSGKPKIKGVSLTELFTPEQIKEHIIGLRQWIGQSKAKAEKNQAMEHSMTENSCQLCAVEKLTFEPPPIYCSPCGARIKRNALYYTIGSGETRHYFCIPCYNEARGDTIEAEGSRFLKARLEKKRNDEETEEWWVQCDKCESWQHQICALFNGRRNDGEAEYTCPNCYVKEIEIGERKPLPQNAVLGAKDLPRTILSDHIEQRLFKRLKQERQERARHLAKSFDEVPGVEGLVIRVVSSVDKKLEVKQRFLEIFQEENYPKEFPYKSKVVLLFQKIEGVEVCLFGMYVQEFGSECAFPNQRRVYLSYLDSVKYFRPEIKTMNGEALRTFVYHEILIGYLEYCKKRGFTSCYIWACPPLKGEDYILYCHPEIQKTPKSDKLREWYLNMLRKASKENIVVDLTNLYDHFFVTMGECKAKITAARLPYFDGDYWPGAAEDMIHQLRQEEDGSKQLKKGTTKKTITKRALKASGHANLSGKASKDALLMHKLGETICPMKEDFIMVHLQHACTHCCVLMVSGTRWVCHQCKNFQLCDKCHEAEQRVEERHKHPTNSREKHMLYPVQINDVAQDTKDKDEILESEFFDTRQAFLSLCQGNHYQYDTLRRAKHSSMMILYHLHNPTAPAFVITCVVCHHDIEAGLGWRCESCPDFDVCNACYQKGGIDHPHKLTNNPSMADHDAQNKEARARRVLELKKMLDLLIHASQCRFPHCQYPNCRKVKSLFCHGIQCKTRASGGCVLCKKMWYLLKLHSCNCKESECRVPRCRDLREHARRLQQQSESRRRAAVMEMMRQRAAEVATSAG</sequence>
<dbReference type="SMART" id="SM01250">
    <property type="entry name" value="KAT11"/>
    <property type="match status" value="1"/>
</dbReference>
<dbReference type="PANTHER" id="PTHR13808">
    <property type="entry name" value="CBP/P300-RELATED"/>
    <property type="match status" value="1"/>
</dbReference>
<evidence type="ECO:0000256" key="7">
    <source>
        <dbReference type="ARBA" id="ARBA00022771"/>
    </source>
</evidence>
<dbReference type="Pfam" id="PF00569">
    <property type="entry name" value="ZZ"/>
    <property type="match status" value="1"/>
</dbReference>
<dbReference type="Pfam" id="PF08214">
    <property type="entry name" value="HAT_KAT11"/>
    <property type="match status" value="1"/>
</dbReference>
<keyword evidence="4" id="KW-0808">Transferase</keyword>
<dbReference type="GO" id="GO:0008270">
    <property type="term" value="F:zinc ion binding"/>
    <property type="evidence" value="ECO:0007669"/>
    <property type="project" value="UniProtKB-KW"/>
</dbReference>
<feature type="domain" description="TAZ-type" evidence="18">
    <location>
        <begin position="654"/>
        <end position="735"/>
    </location>
</feature>
<evidence type="ECO:0000256" key="12">
    <source>
        <dbReference type="ARBA" id="ARBA00023163"/>
    </source>
</evidence>
<dbReference type="InterPro" id="IPR000433">
    <property type="entry name" value="Znf_ZZ"/>
</dbReference>
<dbReference type="EC" id="2.3.1.48" evidence="3"/>
<evidence type="ECO:0000313" key="22">
    <source>
        <dbReference type="Proteomes" id="UP001327560"/>
    </source>
</evidence>
<evidence type="ECO:0000313" key="21">
    <source>
        <dbReference type="EMBL" id="WOK94393.1"/>
    </source>
</evidence>
<feature type="compositionally biased region" description="Low complexity" evidence="17">
    <location>
        <begin position="361"/>
        <end position="370"/>
    </location>
</feature>
<dbReference type="InterPro" id="IPR019787">
    <property type="entry name" value="Znf_PHD-finger"/>
</dbReference>
<dbReference type="SUPFAM" id="SSF57903">
    <property type="entry name" value="FYVE/PHD zinc finger"/>
    <property type="match status" value="1"/>
</dbReference>
<dbReference type="SUPFAM" id="SSF57933">
    <property type="entry name" value="TAZ domain"/>
    <property type="match status" value="2"/>
</dbReference>
<keyword evidence="8" id="KW-0862">Zinc</keyword>
<evidence type="ECO:0000256" key="1">
    <source>
        <dbReference type="ARBA" id="ARBA00002581"/>
    </source>
</evidence>
<dbReference type="SMART" id="SM00249">
    <property type="entry name" value="PHD"/>
    <property type="match status" value="1"/>
</dbReference>
<dbReference type="InterPro" id="IPR013083">
    <property type="entry name" value="Znf_RING/FYVE/PHD"/>
</dbReference>
<organism evidence="21 22">
    <name type="scientific">Canna indica</name>
    <name type="common">Indian-shot</name>
    <dbReference type="NCBI Taxonomy" id="4628"/>
    <lineage>
        <taxon>Eukaryota</taxon>
        <taxon>Viridiplantae</taxon>
        <taxon>Streptophyta</taxon>
        <taxon>Embryophyta</taxon>
        <taxon>Tracheophyta</taxon>
        <taxon>Spermatophyta</taxon>
        <taxon>Magnoliopsida</taxon>
        <taxon>Liliopsida</taxon>
        <taxon>Zingiberales</taxon>
        <taxon>Cannaceae</taxon>
        <taxon>Canna</taxon>
    </lineage>
</organism>
<dbReference type="Pfam" id="PF00628">
    <property type="entry name" value="PHD"/>
    <property type="match status" value="1"/>
</dbReference>
<dbReference type="Pfam" id="PF02135">
    <property type="entry name" value="zf-TAZ"/>
    <property type="match status" value="2"/>
</dbReference>
<evidence type="ECO:0000259" key="18">
    <source>
        <dbReference type="PROSITE" id="PS50134"/>
    </source>
</evidence>
<feature type="domain" description="CBP/p300-type HAT" evidence="20">
    <location>
        <begin position="1235"/>
        <end position="1671"/>
    </location>
</feature>
<evidence type="ECO:0000256" key="5">
    <source>
        <dbReference type="ARBA" id="ARBA00022723"/>
    </source>
</evidence>
<dbReference type="FunFam" id="3.30.60.90:FF:000022">
    <property type="entry name" value="Histone acetyltransferase of the CBP family 12"/>
    <property type="match status" value="1"/>
</dbReference>
<dbReference type="InterPro" id="IPR000197">
    <property type="entry name" value="Znf_TAZ"/>
</dbReference>
<evidence type="ECO:0000256" key="10">
    <source>
        <dbReference type="ARBA" id="ARBA00023015"/>
    </source>
</evidence>
<dbReference type="CDD" id="cd15614">
    <property type="entry name" value="PHD_HAC_like"/>
    <property type="match status" value="1"/>
</dbReference>
<evidence type="ECO:0000256" key="13">
    <source>
        <dbReference type="ARBA" id="ARBA00023242"/>
    </source>
</evidence>
<dbReference type="InterPro" id="IPR043145">
    <property type="entry name" value="Znf_ZZ_sf"/>
</dbReference>
<dbReference type="FunFam" id="1.20.1020.10:FF:000003">
    <property type="entry name" value="Histone acetyltransferase HAC1-like protein"/>
    <property type="match status" value="1"/>
</dbReference>